<accession>A0A2N4TUM9</accession>
<dbReference type="EMBL" id="PKQE01000001">
    <property type="protein sequence ID" value="PLC43361.1"/>
    <property type="molecule type" value="Genomic_DNA"/>
</dbReference>
<dbReference type="CDD" id="cd05229">
    <property type="entry name" value="SDR_a3"/>
    <property type="match status" value="1"/>
</dbReference>
<dbReference type="SUPFAM" id="SSF51735">
    <property type="entry name" value="NAD(P)-binding Rossmann-fold domains"/>
    <property type="match status" value="1"/>
</dbReference>
<dbReference type="InterPro" id="IPR016040">
    <property type="entry name" value="NAD(P)-bd_dom"/>
</dbReference>
<feature type="domain" description="NAD(P)-binding" evidence="1">
    <location>
        <begin position="16"/>
        <end position="147"/>
    </location>
</feature>
<evidence type="ECO:0000313" key="2">
    <source>
        <dbReference type="EMBL" id="PLC43361.1"/>
    </source>
</evidence>
<evidence type="ECO:0000259" key="1">
    <source>
        <dbReference type="Pfam" id="PF13460"/>
    </source>
</evidence>
<dbReference type="Pfam" id="PF13460">
    <property type="entry name" value="NAD_binding_10"/>
    <property type="match status" value="1"/>
</dbReference>
<dbReference type="PANTHER" id="PTHR48079:SF6">
    <property type="entry name" value="NAD(P)-BINDING DOMAIN-CONTAINING PROTEIN-RELATED"/>
    <property type="match status" value="1"/>
</dbReference>
<dbReference type="Proteomes" id="UP000234456">
    <property type="component" value="Unassembled WGS sequence"/>
</dbReference>
<dbReference type="InterPro" id="IPR036291">
    <property type="entry name" value="NAD(P)-bd_dom_sf"/>
</dbReference>
<dbReference type="AlphaFoldDB" id="A0A2N4TUM9"/>
<dbReference type="PANTHER" id="PTHR48079">
    <property type="entry name" value="PROTEIN YEEZ"/>
    <property type="match status" value="1"/>
</dbReference>
<comment type="caution">
    <text evidence="2">The sequence shown here is derived from an EMBL/GenBank/DDBJ whole genome shotgun (WGS) entry which is preliminary data.</text>
</comment>
<name>A0A2N4TUM9_RALPI</name>
<dbReference type="InterPro" id="IPR051783">
    <property type="entry name" value="NAD(P)-dependent_oxidoreduct"/>
</dbReference>
<reference evidence="2 3" key="1">
    <citation type="submission" date="2017-12" db="EMBL/GenBank/DDBJ databases">
        <title>Draft genome sequence of Ralstonia pickettii 52.</title>
        <authorList>
            <person name="Zheng B."/>
        </authorList>
    </citation>
    <scope>NUCLEOTIDE SEQUENCE [LARGE SCALE GENOMIC DNA]</scope>
    <source>
        <strain evidence="2 3">52</strain>
    </source>
</reference>
<dbReference type="RefSeq" id="WP_102064016.1">
    <property type="nucleotide sequence ID" value="NZ_PKQE01000001.1"/>
</dbReference>
<dbReference type="GO" id="GO:0004029">
    <property type="term" value="F:aldehyde dehydrogenase (NAD+) activity"/>
    <property type="evidence" value="ECO:0007669"/>
    <property type="project" value="TreeGrafter"/>
</dbReference>
<dbReference type="Gene3D" id="3.40.50.720">
    <property type="entry name" value="NAD(P)-binding Rossmann-like Domain"/>
    <property type="match status" value="1"/>
</dbReference>
<dbReference type="OrthoDB" id="112777at2"/>
<gene>
    <name evidence="2" type="ORF">C0Q88_01140</name>
</gene>
<evidence type="ECO:0000313" key="3">
    <source>
        <dbReference type="Proteomes" id="UP000234456"/>
    </source>
</evidence>
<dbReference type="GO" id="GO:0005737">
    <property type="term" value="C:cytoplasm"/>
    <property type="evidence" value="ECO:0007669"/>
    <property type="project" value="TreeGrafter"/>
</dbReference>
<protein>
    <recommendedName>
        <fullName evidence="1">NAD(P)-binding domain-containing protein</fullName>
    </recommendedName>
</protein>
<organism evidence="2 3">
    <name type="scientific">Ralstonia pickettii</name>
    <name type="common">Burkholderia pickettii</name>
    <dbReference type="NCBI Taxonomy" id="329"/>
    <lineage>
        <taxon>Bacteria</taxon>
        <taxon>Pseudomonadati</taxon>
        <taxon>Pseudomonadota</taxon>
        <taxon>Betaproteobacteria</taxon>
        <taxon>Burkholderiales</taxon>
        <taxon>Burkholderiaceae</taxon>
        <taxon>Ralstonia</taxon>
    </lineage>
</organism>
<sequence>MEQANQQAKRIALVLGATGGIGGEVARRLVARGWHVRALQRNPEALTNRNTAFEWIRGDAMVRDDVVGAAQGAELIIHAVNPPGYQNWAGLVLPMIDNTIAAARASGARIVLPGTVYNFAPDTFPVLHETTAQAPLTRKGKIRAELERRMQAASADGVRSLIVRAGDFFGPQTGNTWFAGALVRPGKPVRTVTQPGAAGIGHQWAYLPDVAETMLRLVEQGDRLPDFAVYHMRGHWDADGTQMAAAIGRAVGRPVKTRAFPWWLMPALAPFSEMLREMREMRYLWQHPVRMDNAKLVQALGAEPHTPWDEAVGATLRSLGCR</sequence>
<proteinExistence type="predicted"/>